<comment type="caution">
    <text evidence="9">The sequence shown here is derived from an EMBL/GenBank/DDBJ whole genome shotgun (WGS) entry which is preliminary data.</text>
</comment>
<feature type="transmembrane region" description="Helical" evidence="7">
    <location>
        <begin position="43"/>
        <end position="61"/>
    </location>
</feature>
<dbReference type="InterPro" id="IPR035906">
    <property type="entry name" value="MetI-like_sf"/>
</dbReference>
<dbReference type="CDD" id="cd06261">
    <property type="entry name" value="TM_PBP2"/>
    <property type="match status" value="1"/>
</dbReference>
<feature type="transmembrane region" description="Helical" evidence="7">
    <location>
        <begin position="348"/>
        <end position="373"/>
    </location>
</feature>
<dbReference type="InterPro" id="IPR050366">
    <property type="entry name" value="BP-dependent_transpt_permease"/>
</dbReference>
<feature type="transmembrane region" description="Helical" evidence="7">
    <location>
        <begin position="393"/>
        <end position="416"/>
    </location>
</feature>
<dbReference type="GO" id="GO:0055085">
    <property type="term" value="P:transmembrane transport"/>
    <property type="evidence" value="ECO:0007669"/>
    <property type="project" value="InterPro"/>
</dbReference>
<keyword evidence="3" id="KW-1003">Cell membrane</keyword>
<reference evidence="9 10" key="1">
    <citation type="submission" date="2022-09" db="EMBL/GenBank/DDBJ databases">
        <title>Enrichment on poylsaccharides allowed isolation of novel metabolic and taxonomic groups of Haloarchaea.</title>
        <authorList>
            <person name="Sorokin D.Y."/>
            <person name="Elcheninov A.G."/>
            <person name="Khizhniak T.V."/>
            <person name="Kolganova T.V."/>
            <person name="Kublanov I.V."/>
        </authorList>
    </citation>
    <scope>NUCLEOTIDE SEQUENCE [LARGE SCALE GENOMIC DNA]</scope>
    <source>
        <strain evidence="9 10">AArc-curdl1</strain>
    </source>
</reference>
<proteinExistence type="inferred from homology"/>
<evidence type="ECO:0000256" key="6">
    <source>
        <dbReference type="ARBA" id="ARBA00023136"/>
    </source>
</evidence>
<keyword evidence="5 7" id="KW-1133">Transmembrane helix</keyword>
<dbReference type="Gene3D" id="1.10.3720.10">
    <property type="entry name" value="MetI-like"/>
    <property type="match status" value="1"/>
</dbReference>
<dbReference type="RefSeq" id="WP_342806049.1">
    <property type="nucleotide sequence ID" value="NZ_JAOPJZ010000001.1"/>
</dbReference>
<name>A0AAP2Z672_9EURY</name>
<dbReference type="Proteomes" id="UP001321047">
    <property type="component" value="Unassembled WGS sequence"/>
</dbReference>
<keyword evidence="2 7" id="KW-0813">Transport</keyword>
<keyword evidence="4 7" id="KW-0812">Transmembrane</keyword>
<dbReference type="EMBL" id="JAOPJZ010000001">
    <property type="protein sequence ID" value="MCU4750863.1"/>
    <property type="molecule type" value="Genomic_DNA"/>
</dbReference>
<evidence type="ECO:0000256" key="2">
    <source>
        <dbReference type="ARBA" id="ARBA00022448"/>
    </source>
</evidence>
<sequence length="431" mass="47487">MSVDTDPTTQSANVRKDADSVTFEDVNWDEIDGTARGFTRTRIAWYAIMGTYLLALLNDLFNRFAEGAYQRTVAFITDTSRYQVETPGFIPGAGPAEYPLVGEIGGVTWLWSLTLLVGVFYVAIPLYQNQRMTAYYWREFKKNKAAVISLIYLAIIFAIGLTVPRFMDPPEVEPVLAYQPPVWGSVRETVPIQCVGPVSGGECHGSWAHPFGTTHQGKDILISIVYGMEISMQVGLIGMFLTILIATTVGLTAAYFGGYVDEILFRYVDIQITFPTFFLYLLVVYLVGGSLFVMIIIFGVLGWGGIARIVRSEALQRREEEYIMAAKNAGAGGLWTMRRHLLPNVSNSVITAATLVIPGLILAEAALAFLGLGDPRLPSWGETIADGRSDLDRAWWISTIPGVFLFMTILAFNFLGDALRDALDPRQGGGE</sequence>
<feature type="transmembrane region" description="Helical" evidence="7">
    <location>
        <begin position="147"/>
        <end position="167"/>
    </location>
</feature>
<dbReference type="PANTHER" id="PTHR43386:SF1">
    <property type="entry name" value="D,D-DIPEPTIDE TRANSPORT SYSTEM PERMEASE PROTEIN DDPC-RELATED"/>
    <property type="match status" value="1"/>
</dbReference>
<evidence type="ECO:0000256" key="5">
    <source>
        <dbReference type="ARBA" id="ARBA00022989"/>
    </source>
</evidence>
<dbReference type="InterPro" id="IPR000515">
    <property type="entry name" value="MetI-like"/>
</dbReference>
<evidence type="ECO:0000259" key="8">
    <source>
        <dbReference type="PROSITE" id="PS50928"/>
    </source>
</evidence>
<keyword evidence="10" id="KW-1185">Reference proteome</keyword>
<protein>
    <submittedName>
        <fullName evidence="9">ABC transporter permease</fullName>
    </submittedName>
</protein>
<feature type="transmembrane region" description="Helical" evidence="7">
    <location>
        <begin position="236"/>
        <end position="257"/>
    </location>
</feature>
<dbReference type="GO" id="GO:0005886">
    <property type="term" value="C:plasma membrane"/>
    <property type="evidence" value="ECO:0007669"/>
    <property type="project" value="UniProtKB-SubCell"/>
</dbReference>
<dbReference type="Pfam" id="PF12911">
    <property type="entry name" value="OppC_N"/>
    <property type="match status" value="1"/>
</dbReference>
<evidence type="ECO:0000256" key="4">
    <source>
        <dbReference type="ARBA" id="ARBA00022692"/>
    </source>
</evidence>
<dbReference type="AlphaFoldDB" id="A0AAP2Z672"/>
<evidence type="ECO:0000256" key="3">
    <source>
        <dbReference type="ARBA" id="ARBA00022475"/>
    </source>
</evidence>
<evidence type="ECO:0000256" key="7">
    <source>
        <dbReference type="RuleBase" id="RU363032"/>
    </source>
</evidence>
<dbReference type="PROSITE" id="PS50928">
    <property type="entry name" value="ABC_TM1"/>
    <property type="match status" value="1"/>
</dbReference>
<dbReference type="InterPro" id="IPR025966">
    <property type="entry name" value="OppC_N"/>
</dbReference>
<evidence type="ECO:0000313" key="10">
    <source>
        <dbReference type="Proteomes" id="UP001321047"/>
    </source>
</evidence>
<gene>
    <name evidence="9" type="ORF">OB919_02510</name>
</gene>
<comment type="similarity">
    <text evidence="7">Belongs to the binding-protein-dependent transport system permease family.</text>
</comment>
<accession>A0AAP2Z672</accession>
<comment type="subcellular location">
    <subcellularLocation>
        <location evidence="1 7">Cell membrane</location>
        <topology evidence="1 7">Multi-pass membrane protein</topology>
    </subcellularLocation>
</comment>
<feature type="domain" description="ABC transmembrane type-1" evidence="8">
    <location>
        <begin position="228"/>
        <end position="416"/>
    </location>
</feature>
<dbReference type="SUPFAM" id="SSF161098">
    <property type="entry name" value="MetI-like"/>
    <property type="match status" value="1"/>
</dbReference>
<dbReference type="PANTHER" id="PTHR43386">
    <property type="entry name" value="OLIGOPEPTIDE TRANSPORT SYSTEM PERMEASE PROTEIN APPC"/>
    <property type="match status" value="1"/>
</dbReference>
<evidence type="ECO:0000313" key="9">
    <source>
        <dbReference type="EMBL" id="MCU4750863.1"/>
    </source>
</evidence>
<evidence type="ECO:0000256" key="1">
    <source>
        <dbReference type="ARBA" id="ARBA00004651"/>
    </source>
</evidence>
<organism evidence="9 10">
    <name type="scientific">Natronosalvus hydrolyticus</name>
    <dbReference type="NCBI Taxonomy" id="2979988"/>
    <lineage>
        <taxon>Archaea</taxon>
        <taxon>Methanobacteriati</taxon>
        <taxon>Methanobacteriota</taxon>
        <taxon>Stenosarchaea group</taxon>
        <taxon>Halobacteria</taxon>
        <taxon>Halobacteriales</taxon>
        <taxon>Natrialbaceae</taxon>
        <taxon>Natronosalvus</taxon>
    </lineage>
</organism>
<dbReference type="Pfam" id="PF00528">
    <property type="entry name" value="BPD_transp_1"/>
    <property type="match status" value="1"/>
</dbReference>
<feature type="transmembrane region" description="Helical" evidence="7">
    <location>
        <begin position="109"/>
        <end position="127"/>
    </location>
</feature>
<keyword evidence="6 7" id="KW-0472">Membrane</keyword>